<evidence type="ECO:0000256" key="8">
    <source>
        <dbReference type="SAM" id="Phobius"/>
    </source>
</evidence>
<dbReference type="CDD" id="cd06174">
    <property type="entry name" value="MFS"/>
    <property type="match status" value="1"/>
</dbReference>
<keyword evidence="1" id="KW-0433">Leucine-rich repeat</keyword>
<evidence type="ECO:0000259" key="9">
    <source>
        <dbReference type="PROSITE" id="PS51746"/>
    </source>
</evidence>
<dbReference type="Proteomes" id="UP001149090">
    <property type="component" value="Unassembled WGS sequence"/>
</dbReference>
<dbReference type="InterPro" id="IPR000222">
    <property type="entry name" value="PP2C_BS"/>
</dbReference>
<feature type="region of interest" description="Disordered" evidence="7">
    <location>
        <begin position="1507"/>
        <end position="1529"/>
    </location>
</feature>
<dbReference type="InterPro" id="IPR032675">
    <property type="entry name" value="LRR_dom_sf"/>
</dbReference>
<accession>A0A9Q0L8X2</accession>
<keyword evidence="2" id="KW-0479">Metal-binding</keyword>
<dbReference type="InterPro" id="IPR037185">
    <property type="entry name" value="EmrE-like"/>
</dbReference>
<dbReference type="OrthoDB" id="416093at2759"/>
<feature type="transmembrane region" description="Helical" evidence="8">
    <location>
        <begin position="317"/>
        <end position="340"/>
    </location>
</feature>
<dbReference type="Pfam" id="PF00481">
    <property type="entry name" value="PP2C"/>
    <property type="match status" value="1"/>
</dbReference>
<dbReference type="Pfam" id="PF13855">
    <property type="entry name" value="LRR_8"/>
    <property type="match status" value="2"/>
</dbReference>
<evidence type="ECO:0000256" key="4">
    <source>
        <dbReference type="ARBA" id="ARBA00022801"/>
    </source>
</evidence>
<feature type="region of interest" description="Disordered" evidence="7">
    <location>
        <begin position="422"/>
        <end position="448"/>
    </location>
</feature>
<name>A0A9Q0L8X2_ANAIG</name>
<dbReference type="PROSITE" id="PS51450">
    <property type="entry name" value="LRR"/>
    <property type="match status" value="9"/>
</dbReference>
<dbReference type="CDD" id="cd00143">
    <property type="entry name" value="PP2Cc"/>
    <property type="match status" value="1"/>
</dbReference>
<feature type="region of interest" description="Disordered" evidence="7">
    <location>
        <begin position="1248"/>
        <end position="1293"/>
    </location>
</feature>
<reference evidence="10" key="1">
    <citation type="submission" date="2022-10" db="EMBL/GenBank/DDBJ databases">
        <title>Novel sulphate-reducing endosymbionts in the free-living metamonad Anaeramoeba.</title>
        <authorList>
            <person name="Jerlstrom-Hultqvist J."/>
            <person name="Cepicka I."/>
            <person name="Gallot-Lavallee L."/>
            <person name="Salas-Leiva D."/>
            <person name="Curtis B.A."/>
            <person name="Zahonova K."/>
            <person name="Pipaliya S."/>
            <person name="Dacks J."/>
            <person name="Roger A.J."/>
        </authorList>
    </citation>
    <scope>NUCLEOTIDE SEQUENCE</scope>
    <source>
        <strain evidence="10">BMAN</strain>
    </source>
</reference>
<feature type="transmembrane region" description="Helical" evidence="8">
    <location>
        <begin position="376"/>
        <end position="394"/>
    </location>
</feature>
<dbReference type="GO" id="GO:0046872">
    <property type="term" value="F:metal ion binding"/>
    <property type="evidence" value="ECO:0007669"/>
    <property type="project" value="UniProtKB-KW"/>
</dbReference>
<dbReference type="SMART" id="SM00369">
    <property type="entry name" value="LRR_TYP"/>
    <property type="match status" value="17"/>
</dbReference>
<dbReference type="PANTHER" id="PTHR48051">
    <property type="match status" value="1"/>
</dbReference>
<evidence type="ECO:0000256" key="3">
    <source>
        <dbReference type="ARBA" id="ARBA00022737"/>
    </source>
</evidence>
<dbReference type="InterPro" id="IPR001932">
    <property type="entry name" value="PPM-type_phosphatase-like_dom"/>
</dbReference>
<feature type="compositionally biased region" description="Basic and acidic residues" evidence="7">
    <location>
        <begin position="423"/>
        <end position="444"/>
    </location>
</feature>
<dbReference type="PROSITE" id="PS51746">
    <property type="entry name" value="PPM_2"/>
    <property type="match status" value="1"/>
</dbReference>
<evidence type="ECO:0000256" key="7">
    <source>
        <dbReference type="SAM" id="MobiDB-lite"/>
    </source>
</evidence>
<feature type="compositionally biased region" description="Polar residues" evidence="7">
    <location>
        <begin position="1549"/>
        <end position="1574"/>
    </location>
</feature>
<feature type="transmembrane region" description="Helical" evidence="8">
    <location>
        <begin position="12"/>
        <end position="33"/>
    </location>
</feature>
<feature type="compositionally biased region" description="Low complexity" evidence="7">
    <location>
        <begin position="1260"/>
        <end position="1277"/>
    </location>
</feature>
<dbReference type="SUPFAM" id="SSF81606">
    <property type="entry name" value="PP2C-like"/>
    <property type="match status" value="1"/>
</dbReference>
<organism evidence="10 11">
    <name type="scientific">Anaeramoeba ignava</name>
    <name type="common">Anaerobic marine amoeba</name>
    <dbReference type="NCBI Taxonomy" id="1746090"/>
    <lineage>
        <taxon>Eukaryota</taxon>
        <taxon>Metamonada</taxon>
        <taxon>Anaeramoebidae</taxon>
        <taxon>Anaeramoeba</taxon>
    </lineage>
</organism>
<evidence type="ECO:0000256" key="2">
    <source>
        <dbReference type="ARBA" id="ARBA00022723"/>
    </source>
</evidence>
<dbReference type="PROSITE" id="PS01032">
    <property type="entry name" value="PPM_1"/>
    <property type="match status" value="1"/>
</dbReference>
<dbReference type="Pfam" id="PF23598">
    <property type="entry name" value="LRR_14"/>
    <property type="match status" value="1"/>
</dbReference>
<sequence length="1602" mass="181255">MSKISGPSNLQRFSSIPGMLIFGTLSVVFGKLIYEISAKGENGKTHKFEKPWFTTDCAFLGMLLAIFVYWIEILFKKKCKKQNQKQLLNLNENENENENENLNENENENQNENLNQNENENLNQNENENLNENGSQKRKWKEYFYVFVPAICDVIATGIMSIGLIWIPASIWQMLRGSMVIFSAIFSVVFFKKKLYLYNWLGILSVCIALVMVGVSCIQSDTGNFNRRLEIIGIILVVASQIIQAAQIVIEEFLLKNVNMEPLFIVGLEGFWGFMVTSIICLPIVSVLPGNDGDGIRENTKDSFIMMGNSNGLTGLIIGYIFVILFYNIFGMLVTFTFTAVIRTILEALRTLCVWIVDLIIYYKISVYYGEKWTNWSYLEAGGFILLVLGLFIYKEVIRIPGLKYENGKKEIEENKLLGNENDNNREYEEKDNRKNKLDRKPLKETSNNKLDVSGMNLNKISQLTKNYTNLETLILSDNQIHKLPKQILREKTLISLNWSRNSLVKIPNTLYNLSNLTCLNLSQNQLTKISEKIKKLHKLTSLDLSINQLQSIPDRAFRELQNLTYLNLKRNKIDVIPVCLSKLKNLRELVLDANNIHETSLESAALSRLSVLKISHNQLKALPNQKVLINFSSLEFLDISHNSLGHIPDCISALKRLKILFAQHAHIGKISPELATLRYLARINLDNNNLENLPENFDRLSASLVNLHLNFNRFRNIPKSISNLTELRQLFISHNTIKTCDLRAEKLVDLDLSHNGLEKITGESLHSMSRLEYLCLNNNKLTTLPESLGDQMFLGVLKLETNSLSSLPDSIVKLQSLKELNLADNSLSELPTDFGRLAQLSSLGLHKNNLSSLPTSFSKLENLALLNLSSNSLVAFPEQILFLKNLERLDIACCCLAAFPENLDALSSLRELNACSNLLKSIPPSIGNLKNLHELHLSDNLLENLPPEFFRIGSGDVSSKIAVHISGNFLKTFDSGWFSIPNLVALDISHNEITSAPKDHFDKLPRLRSLKLSHNKMRDLNLKSTENLPFLHTLHIEGNYLSSDFITFLDSVLKESANLSEQSREHNFPRVFESAEISLTRSKTTSFANLNRAYPSLRSFLLSPLPVHFHNHSLHTNSQHYKVGYSEVKGRRPTMEDSIDIQTGCGPLANIDIYSIFDGHAGDSSSILASSLLASTILADLYEHLPHLIEKTKIFAEPNFSQKTQKMSQSTLDLMITKNKLNTAKFFSKKDDKELRKFSKKKNHLNFSSKLHSPHSHTRTNSNSSQDSSFSNETFSRSNSNDPLDTDLREIPQLDSSVEEDVKLREISAMFTRVFKTFHSHLKSIGDRSGTTALVSLFIDNDCYVANLGDSCAILSRKGKAIRISLDHKPFLPEEEIRIRKAGGYVSDDGRINGELAVSRSLGDIQFDDFLSRKPHVSHFRVTQDDSYLILICDGVSDILNDQEIVNIVNAAPSPYRAALRIRNLAYSNGSTDNISVIVVKLNPSKKSLKNPVNFYCLENSKIRSQSQKSLKTQPLIGEPEPPQKPKFKSRILSHEFKEIIPKKSTNFSLSKSFTDQNSKSNPKSTPKNNIEQENLDNEKNKKQIDPVEDSGWIDISPDFK</sequence>
<proteinExistence type="inferred from homology"/>
<dbReference type="SMART" id="SM00365">
    <property type="entry name" value="LRR_SD22"/>
    <property type="match status" value="11"/>
</dbReference>
<dbReference type="Pfam" id="PF00892">
    <property type="entry name" value="EamA"/>
    <property type="match status" value="1"/>
</dbReference>
<feature type="transmembrane region" description="Helical" evidence="8">
    <location>
        <begin position="231"/>
        <end position="250"/>
    </location>
</feature>
<keyword evidence="3" id="KW-0677">Repeat</keyword>
<evidence type="ECO:0000256" key="6">
    <source>
        <dbReference type="RuleBase" id="RU003465"/>
    </source>
</evidence>
<gene>
    <name evidence="10" type="ORF">M0811_02445</name>
</gene>
<feature type="domain" description="PPM-type phosphatase" evidence="9">
    <location>
        <begin position="1123"/>
        <end position="1483"/>
    </location>
</feature>
<dbReference type="InterPro" id="IPR000620">
    <property type="entry name" value="EamA_dom"/>
</dbReference>
<feature type="transmembrane region" description="Helical" evidence="8">
    <location>
        <begin position="143"/>
        <end position="167"/>
    </location>
</feature>
<evidence type="ECO:0000313" key="10">
    <source>
        <dbReference type="EMBL" id="KAJ5068512.1"/>
    </source>
</evidence>
<keyword evidence="8" id="KW-0472">Membrane</keyword>
<keyword evidence="11" id="KW-1185">Reference proteome</keyword>
<keyword evidence="8" id="KW-0812">Transmembrane</keyword>
<feature type="compositionally biased region" description="Basic and acidic residues" evidence="7">
    <location>
        <begin position="1578"/>
        <end position="1587"/>
    </location>
</feature>
<dbReference type="GO" id="GO:0005737">
    <property type="term" value="C:cytoplasm"/>
    <property type="evidence" value="ECO:0007669"/>
    <property type="project" value="TreeGrafter"/>
</dbReference>
<dbReference type="FunFam" id="3.80.10.10:FF:001164">
    <property type="entry name" value="GH01279p"/>
    <property type="match status" value="1"/>
</dbReference>
<comment type="caution">
    <text evidence="10">The sequence shown here is derived from an EMBL/GenBank/DDBJ whole genome shotgun (WGS) entry which is preliminary data.</text>
</comment>
<dbReference type="InterPro" id="IPR003591">
    <property type="entry name" value="Leu-rich_rpt_typical-subtyp"/>
</dbReference>
<dbReference type="GO" id="GO:0016020">
    <property type="term" value="C:membrane"/>
    <property type="evidence" value="ECO:0007669"/>
    <property type="project" value="InterPro"/>
</dbReference>
<dbReference type="GO" id="GO:0004721">
    <property type="term" value="F:phosphoprotein phosphatase activity"/>
    <property type="evidence" value="ECO:0007669"/>
    <property type="project" value="UniProtKB-KW"/>
</dbReference>
<comment type="similarity">
    <text evidence="6">Belongs to the PP2C family.</text>
</comment>
<dbReference type="InterPro" id="IPR036457">
    <property type="entry name" value="PPM-type-like_dom_sf"/>
</dbReference>
<dbReference type="SMART" id="SM00364">
    <property type="entry name" value="LRR_BAC"/>
    <property type="match status" value="15"/>
</dbReference>
<dbReference type="Gene3D" id="3.60.40.10">
    <property type="entry name" value="PPM-type phosphatase domain"/>
    <property type="match status" value="1"/>
</dbReference>
<keyword evidence="5 6" id="KW-0904">Protein phosphatase</keyword>
<dbReference type="SUPFAM" id="SSF103481">
    <property type="entry name" value="Multidrug resistance efflux transporter EmrE"/>
    <property type="match status" value="1"/>
</dbReference>
<dbReference type="Gene3D" id="3.80.10.10">
    <property type="entry name" value="Ribonuclease Inhibitor"/>
    <property type="match status" value="5"/>
</dbReference>
<dbReference type="Pfam" id="PF00560">
    <property type="entry name" value="LRR_1"/>
    <property type="match status" value="1"/>
</dbReference>
<dbReference type="EMBL" id="JAPDFW010000114">
    <property type="protein sequence ID" value="KAJ5068512.1"/>
    <property type="molecule type" value="Genomic_DNA"/>
</dbReference>
<feature type="region of interest" description="Disordered" evidence="7">
    <location>
        <begin position="90"/>
        <end position="114"/>
    </location>
</feature>
<evidence type="ECO:0000256" key="1">
    <source>
        <dbReference type="ARBA" id="ARBA00022614"/>
    </source>
</evidence>
<feature type="compositionally biased region" description="Acidic residues" evidence="7">
    <location>
        <begin position="93"/>
        <end position="109"/>
    </location>
</feature>
<dbReference type="SUPFAM" id="SSF52058">
    <property type="entry name" value="L domain-like"/>
    <property type="match status" value="2"/>
</dbReference>
<feature type="region of interest" description="Disordered" evidence="7">
    <location>
        <begin position="1549"/>
        <end position="1602"/>
    </location>
</feature>
<protein>
    <submittedName>
        <fullName evidence="10">S-cell enriched with leucine-rich repeat-containing protein slra-related</fullName>
    </submittedName>
</protein>
<keyword evidence="4 6" id="KW-0378">Hydrolase</keyword>
<keyword evidence="8" id="KW-1133">Transmembrane helix</keyword>
<feature type="transmembrane region" description="Helical" evidence="8">
    <location>
        <begin position="198"/>
        <end position="219"/>
    </location>
</feature>
<feature type="transmembrane region" description="Helical" evidence="8">
    <location>
        <begin position="53"/>
        <end position="75"/>
    </location>
</feature>
<evidence type="ECO:0000256" key="5">
    <source>
        <dbReference type="ARBA" id="ARBA00022912"/>
    </source>
</evidence>
<dbReference type="PANTHER" id="PTHR48051:SF1">
    <property type="entry name" value="RAS SUPPRESSOR PROTEIN 1"/>
    <property type="match status" value="1"/>
</dbReference>
<feature type="transmembrane region" description="Helical" evidence="8">
    <location>
        <begin position="262"/>
        <end position="285"/>
    </location>
</feature>
<dbReference type="InterPro" id="IPR055414">
    <property type="entry name" value="LRR_R13L4/SHOC2-like"/>
</dbReference>
<dbReference type="InterPro" id="IPR001611">
    <property type="entry name" value="Leu-rich_rpt"/>
</dbReference>
<dbReference type="InterPro" id="IPR050216">
    <property type="entry name" value="LRR_domain-containing"/>
</dbReference>
<dbReference type="SMART" id="SM00332">
    <property type="entry name" value="PP2Cc"/>
    <property type="match status" value="1"/>
</dbReference>
<evidence type="ECO:0000313" key="11">
    <source>
        <dbReference type="Proteomes" id="UP001149090"/>
    </source>
</evidence>